<keyword evidence="9 13" id="KW-1133">Transmembrane helix</keyword>
<evidence type="ECO:0000256" key="11">
    <source>
        <dbReference type="ARBA" id="ARBA00023137"/>
    </source>
</evidence>
<evidence type="ECO:0000256" key="3">
    <source>
        <dbReference type="ARBA" id="ARBA00022679"/>
    </source>
</evidence>
<dbReference type="CDD" id="cd00063">
    <property type="entry name" value="FN3"/>
    <property type="match status" value="2"/>
</dbReference>
<dbReference type="PRINTS" id="PR00109">
    <property type="entry name" value="TYRKINASE"/>
</dbReference>
<dbReference type="InterPro" id="IPR009030">
    <property type="entry name" value="Growth_fac_rcpt_cys_sf"/>
</dbReference>
<dbReference type="InterPro" id="IPR001245">
    <property type="entry name" value="Ser-Thr/Tyr_kinase_cat_dom"/>
</dbReference>
<keyword evidence="6" id="KW-0547">Nucleotide-binding</keyword>
<dbReference type="Pfam" id="PF01404">
    <property type="entry name" value="Ephrin_lbd"/>
    <property type="match status" value="1"/>
</dbReference>
<dbReference type="Gene3D" id="2.60.40.10">
    <property type="entry name" value="Immunoglobulins"/>
    <property type="match status" value="2"/>
</dbReference>
<sequence length="636" mass="70668">WEEVSGLDDDSNSVRTYQICSPASASSYWLRTSWIPLRAETVLYVEIRFTMMECSGLNFRQCKETFNLYYYQSPTDSASLTQPSWMEKPYIKVDTVAADHLLRRGGTSGGVYLAFQSQGACMALLAVRVYYRKCPALLHSFTLFPETIPHTLVQQWVGLPSSSCSCRPGYEANQSQLRCRACPSGQFKAVPGLAGCILCPANSVTLIPGSTYCLCRPGYHRADSDPPHQACSRPPSSPRRVVSQLNVSMATLEWSEPIDHGGRTDLTYSILCSYCPHSQRGLTERRVMVWGLRPHTTYSFTVQSTNGVSSLSQSEPASQTVNITTSRDVPAPVLGLRKTMSSESSLTLEWNAPSSPPHLPHSTIVNYQTRYALEGSDWLYVLSDSSSVELSGLQRSSLYRVQVRARSQAGYGAFSPASSFSTLPEGHTHMLVAGITSTMAILLLVVMGIFAAYCYRKRRRERDDDMNNKQHYLMGHTMKVYIDPLTYDDPREAVSLVRKENYVAIKTLKVGVTDKQRRDFLSEASIMGQFQHPNIIHLEGVTTSPTPSSPVMILTEFMENGALDSFLRLNDGQFTVVQLLGMLRGIASGMKYLSEMSYVHRDLAARNILVNANLVCKLPGRENPCSVDSSGGHRLQ</sequence>
<feature type="non-terminal residue" evidence="17">
    <location>
        <position position="636"/>
    </location>
</feature>
<name>A0A9Q0DAE5_9TELE</name>
<evidence type="ECO:0000259" key="15">
    <source>
        <dbReference type="PROSITE" id="PS50853"/>
    </source>
</evidence>
<organism evidence="17 18">
    <name type="scientific">Muraenolepis orangiensis</name>
    <name type="common">Patagonian moray cod</name>
    <dbReference type="NCBI Taxonomy" id="630683"/>
    <lineage>
        <taxon>Eukaryota</taxon>
        <taxon>Metazoa</taxon>
        <taxon>Chordata</taxon>
        <taxon>Craniata</taxon>
        <taxon>Vertebrata</taxon>
        <taxon>Euteleostomi</taxon>
        <taxon>Actinopterygii</taxon>
        <taxon>Neopterygii</taxon>
        <taxon>Teleostei</taxon>
        <taxon>Neoteleostei</taxon>
        <taxon>Acanthomorphata</taxon>
        <taxon>Zeiogadaria</taxon>
        <taxon>Gadariae</taxon>
        <taxon>Gadiformes</taxon>
        <taxon>Muraenolepidoidei</taxon>
        <taxon>Muraenolepididae</taxon>
        <taxon>Muraenolepis</taxon>
    </lineage>
</organism>
<dbReference type="InterPro" id="IPR020635">
    <property type="entry name" value="Tyr_kinase_cat_dom"/>
</dbReference>
<feature type="domain" description="Fibronectin type-III" evidence="15">
    <location>
        <begin position="332"/>
        <end position="425"/>
    </location>
</feature>
<dbReference type="Gene3D" id="2.60.120.260">
    <property type="entry name" value="Galactose-binding domain-like"/>
    <property type="match status" value="1"/>
</dbReference>
<evidence type="ECO:0000256" key="7">
    <source>
        <dbReference type="ARBA" id="ARBA00022777"/>
    </source>
</evidence>
<keyword evidence="7" id="KW-0418">Kinase</keyword>
<comment type="subcellular location">
    <subcellularLocation>
        <location evidence="1">Membrane</location>
        <topology evidence="1">Single-pass type I membrane protein</topology>
    </subcellularLocation>
</comment>
<dbReference type="EMBL" id="JANIIK010000118">
    <property type="protein sequence ID" value="KAJ3584948.1"/>
    <property type="molecule type" value="Genomic_DNA"/>
</dbReference>
<evidence type="ECO:0000256" key="13">
    <source>
        <dbReference type="SAM" id="Phobius"/>
    </source>
</evidence>
<keyword evidence="4 13" id="KW-0812">Transmembrane</keyword>
<dbReference type="InterPro" id="IPR050449">
    <property type="entry name" value="Ephrin_rcpt_TKs"/>
</dbReference>
<evidence type="ECO:0000259" key="16">
    <source>
        <dbReference type="PROSITE" id="PS51550"/>
    </source>
</evidence>
<dbReference type="AlphaFoldDB" id="A0A9Q0DAE5"/>
<dbReference type="EC" id="2.7.10.1" evidence="2"/>
<dbReference type="SMART" id="SM00060">
    <property type="entry name" value="FN3"/>
    <property type="match status" value="2"/>
</dbReference>
<dbReference type="SMART" id="SM01411">
    <property type="entry name" value="Ephrin_rec_like"/>
    <property type="match status" value="1"/>
</dbReference>
<dbReference type="Gene3D" id="2.10.50.10">
    <property type="entry name" value="Tumor Necrosis Factor Receptor, subunit A, domain 2"/>
    <property type="match status" value="1"/>
</dbReference>
<reference evidence="17" key="1">
    <citation type="submission" date="2022-07" db="EMBL/GenBank/DDBJ databases">
        <title>Chromosome-level genome of Muraenolepis orangiensis.</title>
        <authorList>
            <person name="Kim J."/>
        </authorList>
    </citation>
    <scope>NUCLEOTIDE SEQUENCE</scope>
    <source>
        <strain evidence="17">KU_S4_2022</strain>
        <tissue evidence="17">Muscle</tissue>
    </source>
</reference>
<accession>A0A9Q0DAE5</accession>
<dbReference type="InterPro" id="IPR011641">
    <property type="entry name" value="Tyr-kin_ephrin_A/B_rcpt-like"/>
</dbReference>
<dbReference type="PROSITE" id="PS50853">
    <property type="entry name" value="FN3"/>
    <property type="match status" value="2"/>
</dbReference>
<dbReference type="SUPFAM" id="SSF49785">
    <property type="entry name" value="Galactose-binding domain-like"/>
    <property type="match status" value="1"/>
</dbReference>
<keyword evidence="18" id="KW-1185">Reference proteome</keyword>
<keyword evidence="10 13" id="KW-0472">Membrane</keyword>
<dbReference type="SMART" id="SM00615">
    <property type="entry name" value="EPH_lbd"/>
    <property type="match status" value="1"/>
</dbReference>
<dbReference type="PANTHER" id="PTHR46877">
    <property type="entry name" value="EPH RECEPTOR A5"/>
    <property type="match status" value="1"/>
</dbReference>
<evidence type="ECO:0000256" key="2">
    <source>
        <dbReference type="ARBA" id="ARBA00011902"/>
    </source>
</evidence>
<evidence type="ECO:0000313" key="18">
    <source>
        <dbReference type="Proteomes" id="UP001148018"/>
    </source>
</evidence>
<dbReference type="PANTHER" id="PTHR46877:SF14">
    <property type="entry name" value="RECEPTOR PROTEIN-TYROSINE KINASE"/>
    <property type="match status" value="1"/>
</dbReference>
<dbReference type="GO" id="GO:0005005">
    <property type="term" value="F:transmembrane-ephrin receptor activity"/>
    <property type="evidence" value="ECO:0007669"/>
    <property type="project" value="TreeGrafter"/>
</dbReference>
<comment type="caution">
    <text evidence="17">The sequence shown here is derived from an EMBL/GenBank/DDBJ whole genome shotgun (WGS) entry which is preliminary data.</text>
</comment>
<dbReference type="InterPro" id="IPR013783">
    <property type="entry name" value="Ig-like_fold"/>
</dbReference>
<dbReference type="InterPro" id="IPR000719">
    <property type="entry name" value="Prot_kinase_dom"/>
</dbReference>
<evidence type="ECO:0000256" key="5">
    <source>
        <dbReference type="ARBA" id="ARBA00022737"/>
    </source>
</evidence>
<gene>
    <name evidence="17" type="ORF">NHX12_013671</name>
</gene>
<evidence type="ECO:0000256" key="8">
    <source>
        <dbReference type="ARBA" id="ARBA00022840"/>
    </source>
</evidence>
<dbReference type="SUPFAM" id="SSF57184">
    <property type="entry name" value="Growth factor receptor domain"/>
    <property type="match status" value="1"/>
</dbReference>
<dbReference type="Pfam" id="PF07714">
    <property type="entry name" value="PK_Tyr_Ser-Thr"/>
    <property type="match status" value="1"/>
</dbReference>
<evidence type="ECO:0000259" key="14">
    <source>
        <dbReference type="PROSITE" id="PS50011"/>
    </source>
</evidence>
<evidence type="ECO:0000313" key="17">
    <source>
        <dbReference type="EMBL" id="KAJ3584948.1"/>
    </source>
</evidence>
<dbReference type="InterPro" id="IPR001090">
    <property type="entry name" value="Ephrin_rcpt_lig-bd_dom"/>
</dbReference>
<dbReference type="Gene3D" id="3.30.200.20">
    <property type="entry name" value="Phosphorylase Kinase, domain 1"/>
    <property type="match status" value="1"/>
</dbReference>
<feature type="transmembrane region" description="Helical" evidence="13">
    <location>
        <begin position="430"/>
        <end position="455"/>
    </location>
</feature>
<feature type="non-terminal residue" evidence="17">
    <location>
        <position position="1"/>
    </location>
</feature>
<keyword evidence="8" id="KW-0067">ATP-binding</keyword>
<evidence type="ECO:0000256" key="10">
    <source>
        <dbReference type="ARBA" id="ARBA00023136"/>
    </source>
</evidence>
<dbReference type="InterPro" id="IPR011009">
    <property type="entry name" value="Kinase-like_dom_sf"/>
</dbReference>
<dbReference type="InterPro" id="IPR008979">
    <property type="entry name" value="Galactose-bd-like_sf"/>
</dbReference>
<dbReference type="InterPro" id="IPR003961">
    <property type="entry name" value="FN3_dom"/>
</dbReference>
<dbReference type="PROSITE" id="PS50011">
    <property type="entry name" value="PROTEIN_KINASE_DOM"/>
    <property type="match status" value="1"/>
</dbReference>
<dbReference type="GO" id="GO:0030425">
    <property type="term" value="C:dendrite"/>
    <property type="evidence" value="ECO:0007669"/>
    <property type="project" value="TreeGrafter"/>
</dbReference>
<dbReference type="GO" id="GO:0007411">
    <property type="term" value="P:axon guidance"/>
    <property type="evidence" value="ECO:0007669"/>
    <property type="project" value="TreeGrafter"/>
</dbReference>
<dbReference type="GO" id="GO:0005524">
    <property type="term" value="F:ATP binding"/>
    <property type="evidence" value="ECO:0007669"/>
    <property type="project" value="UniProtKB-KW"/>
</dbReference>
<evidence type="ECO:0000256" key="9">
    <source>
        <dbReference type="ARBA" id="ARBA00022989"/>
    </source>
</evidence>
<dbReference type="PROSITE" id="PS00109">
    <property type="entry name" value="PROTEIN_KINASE_TYR"/>
    <property type="match status" value="1"/>
</dbReference>
<dbReference type="PROSITE" id="PS51550">
    <property type="entry name" value="EPH_LBD"/>
    <property type="match status" value="1"/>
</dbReference>
<evidence type="ECO:0000256" key="1">
    <source>
        <dbReference type="ARBA" id="ARBA00004479"/>
    </source>
</evidence>
<keyword evidence="11" id="KW-0829">Tyrosine-protein kinase</keyword>
<dbReference type="SMART" id="SM00219">
    <property type="entry name" value="TyrKc"/>
    <property type="match status" value="1"/>
</dbReference>
<dbReference type="Proteomes" id="UP001148018">
    <property type="component" value="Unassembled WGS sequence"/>
</dbReference>
<feature type="domain" description="Protein kinase" evidence="14">
    <location>
        <begin position="466"/>
        <end position="636"/>
    </location>
</feature>
<dbReference type="InterPro" id="IPR036116">
    <property type="entry name" value="FN3_sf"/>
</dbReference>
<dbReference type="SUPFAM" id="SSF56112">
    <property type="entry name" value="Protein kinase-like (PK-like)"/>
    <property type="match status" value="1"/>
</dbReference>
<keyword evidence="5" id="KW-0677">Repeat</keyword>
<dbReference type="OrthoDB" id="4062651at2759"/>
<dbReference type="SUPFAM" id="SSF49265">
    <property type="entry name" value="Fibronectin type III"/>
    <property type="match status" value="1"/>
</dbReference>
<proteinExistence type="predicted"/>
<dbReference type="Pfam" id="PF07699">
    <property type="entry name" value="Ephrin_rec_like"/>
    <property type="match status" value="1"/>
</dbReference>
<protein>
    <recommendedName>
        <fullName evidence="2">receptor protein-tyrosine kinase</fullName>
        <ecNumber evidence="2">2.7.10.1</ecNumber>
    </recommendedName>
</protein>
<dbReference type="Gene3D" id="1.10.510.10">
    <property type="entry name" value="Transferase(Phosphotransferase) domain 1"/>
    <property type="match status" value="1"/>
</dbReference>
<dbReference type="InterPro" id="IPR008266">
    <property type="entry name" value="Tyr_kinase_AS"/>
</dbReference>
<evidence type="ECO:0000256" key="4">
    <source>
        <dbReference type="ARBA" id="ARBA00022692"/>
    </source>
</evidence>
<keyword evidence="3" id="KW-0808">Transferase</keyword>
<evidence type="ECO:0000256" key="6">
    <source>
        <dbReference type="ARBA" id="ARBA00022741"/>
    </source>
</evidence>
<dbReference type="FunFam" id="2.10.50.10:FF:000001">
    <property type="entry name" value="Ephrin type-A receptor 5"/>
    <property type="match status" value="1"/>
</dbReference>
<evidence type="ECO:0000256" key="12">
    <source>
        <dbReference type="ARBA" id="ARBA00023170"/>
    </source>
</evidence>
<feature type="domain" description="Eph LBD" evidence="16">
    <location>
        <begin position="1"/>
        <end position="139"/>
    </location>
</feature>
<keyword evidence="12" id="KW-0675">Receptor</keyword>
<feature type="domain" description="Fibronectin type-III" evidence="15">
    <location>
        <begin position="234"/>
        <end position="328"/>
    </location>
</feature>
<dbReference type="GO" id="GO:0005886">
    <property type="term" value="C:plasma membrane"/>
    <property type="evidence" value="ECO:0007669"/>
    <property type="project" value="TreeGrafter"/>
</dbReference>
<dbReference type="Pfam" id="PF00041">
    <property type="entry name" value="fn3"/>
    <property type="match status" value="2"/>
</dbReference>